<reference evidence="1" key="1">
    <citation type="journal article" date="2021" name="mSystems">
        <title>Bacteria and Archaea Synergistically Convert Glycine Betaine to Biogenic Methane in the Formosa Cold Seep of the South China Sea.</title>
        <authorList>
            <person name="Li L."/>
            <person name="Zhang W."/>
            <person name="Zhang S."/>
            <person name="Song L."/>
            <person name="Sun Q."/>
            <person name="Zhang H."/>
            <person name="Xiang H."/>
            <person name="Dong X."/>
        </authorList>
    </citation>
    <scope>NUCLEOTIDE SEQUENCE</scope>
    <source>
        <strain evidence="1">ZWT</strain>
    </source>
</reference>
<proteinExistence type="predicted"/>
<dbReference type="Proteomes" id="UP001056429">
    <property type="component" value="Unassembled WGS sequence"/>
</dbReference>
<organism evidence="1 2">
    <name type="scientific">Oceanirhabdus seepicola</name>
    <dbReference type="NCBI Taxonomy" id="2828781"/>
    <lineage>
        <taxon>Bacteria</taxon>
        <taxon>Bacillati</taxon>
        <taxon>Bacillota</taxon>
        <taxon>Clostridia</taxon>
        <taxon>Eubacteriales</taxon>
        <taxon>Clostridiaceae</taxon>
        <taxon>Oceanirhabdus</taxon>
    </lineage>
</organism>
<gene>
    <name evidence="1" type="ORF">KDK92_03230</name>
</gene>
<reference evidence="1" key="2">
    <citation type="submission" date="2021-04" db="EMBL/GenBank/DDBJ databases">
        <authorList>
            <person name="Dong X."/>
        </authorList>
    </citation>
    <scope>NUCLEOTIDE SEQUENCE</scope>
    <source>
        <strain evidence="1">ZWT</strain>
    </source>
</reference>
<dbReference type="InterPro" id="IPR036457">
    <property type="entry name" value="PPM-type-like_dom_sf"/>
</dbReference>
<dbReference type="AlphaFoldDB" id="A0A9J6NWU7"/>
<evidence type="ECO:0000313" key="1">
    <source>
        <dbReference type="EMBL" id="MCM1988739.1"/>
    </source>
</evidence>
<keyword evidence="2" id="KW-1185">Reference proteome</keyword>
<comment type="caution">
    <text evidence="1">The sequence shown here is derived from an EMBL/GenBank/DDBJ whole genome shotgun (WGS) entry which is preliminary data.</text>
</comment>
<evidence type="ECO:0008006" key="3">
    <source>
        <dbReference type="Google" id="ProtNLM"/>
    </source>
</evidence>
<dbReference type="Gene3D" id="3.60.40.10">
    <property type="entry name" value="PPM-type phosphatase domain"/>
    <property type="match status" value="1"/>
</dbReference>
<accession>A0A9J6NWU7</accession>
<dbReference type="SUPFAM" id="SSF81606">
    <property type="entry name" value="PP2C-like"/>
    <property type="match status" value="1"/>
</dbReference>
<dbReference type="EMBL" id="JAGSOJ010000001">
    <property type="protein sequence ID" value="MCM1988739.1"/>
    <property type="molecule type" value="Genomic_DNA"/>
</dbReference>
<name>A0A9J6NWU7_9CLOT</name>
<sequence length="276" mass="31822">MKIDSYTHSVKIENEDCFGVTATSAFVMDGASSLSDCHFTPALNDVVWMRNWWQNYLLEHLDDLETPLIKLLEQGVKDINEEFSEYTPVESLSKLEQVSASIAIVRKNKNFMECFVLGDVEISLKREGQSVEVLTDERIKPLDQKVIQFMSKNTNRLNKCVFKGFTEEELALLKKNRMKMNTENGYYILSHDESAIANGIYKRYPLDYWSSCLLASDGVSILDKYYPRSELMELMRTKGVKSLIEVLRGYEGEDEKMVSLRRLKAHDDATAVYIEY</sequence>
<protein>
    <recommendedName>
        <fullName evidence="3">Protein phosphatase 2C domain-containing protein</fullName>
    </recommendedName>
</protein>
<evidence type="ECO:0000313" key="2">
    <source>
        <dbReference type="Proteomes" id="UP001056429"/>
    </source>
</evidence>
<dbReference type="RefSeq" id="WP_250857608.1">
    <property type="nucleotide sequence ID" value="NZ_JAGSOJ010000001.1"/>
</dbReference>